<gene>
    <name evidence="1" type="ORF">TGAMA5MH_02568</name>
</gene>
<dbReference type="Proteomes" id="UP000236546">
    <property type="component" value="Unassembled WGS sequence"/>
</dbReference>
<dbReference type="EMBL" id="MTYH01000023">
    <property type="protein sequence ID" value="PNP45828.1"/>
    <property type="molecule type" value="Genomic_DNA"/>
</dbReference>
<evidence type="ECO:0000313" key="2">
    <source>
        <dbReference type="Proteomes" id="UP000236546"/>
    </source>
</evidence>
<sequence>MSAPESPEFSKALVEVKQLTKKPSNDDLLRLYGMR</sequence>
<evidence type="ECO:0008006" key="3">
    <source>
        <dbReference type="Google" id="ProtNLM"/>
    </source>
</evidence>
<reference evidence="1 2" key="1">
    <citation type="submission" date="2017-02" db="EMBL/GenBank/DDBJ databases">
        <title>Genomes of Trichoderma spp. with biocontrol activity.</title>
        <authorList>
            <person name="Gardiner D."/>
            <person name="Kazan K."/>
            <person name="Vos C."/>
            <person name="Harvey P."/>
        </authorList>
    </citation>
    <scope>NUCLEOTIDE SEQUENCE [LARGE SCALE GENOMIC DNA]</scope>
    <source>
        <strain evidence="1 2">A5MH</strain>
    </source>
</reference>
<comment type="caution">
    <text evidence="1">The sequence shown here is derived from an EMBL/GenBank/DDBJ whole genome shotgun (WGS) entry which is preliminary data.</text>
</comment>
<evidence type="ECO:0000313" key="1">
    <source>
        <dbReference type="EMBL" id="PNP45828.1"/>
    </source>
</evidence>
<dbReference type="Gene3D" id="1.20.80.10">
    <property type="match status" value="1"/>
</dbReference>
<name>A0A2K0TJW9_9HYPO</name>
<dbReference type="AlphaFoldDB" id="A0A2K0TJW9"/>
<organism evidence="1 2">
    <name type="scientific">Trichoderma gamsii</name>
    <dbReference type="NCBI Taxonomy" id="398673"/>
    <lineage>
        <taxon>Eukaryota</taxon>
        <taxon>Fungi</taxon>
        <taxon>Dikarya</taxon>
        <taxon>Ascomycota</taxon>
        <taxon>Pezizomycotina</taxon>
        <taxon>Sordariomycetes</taxon>
        <taxon>Hypocreomycetidae</taxon>
        <taxon>Hypocreales</taxon>
        <taxon>Hypocreaceae</taxon>
        <taxon>Trichoderma</taxon>
    </lineage>
</organism>
<dbReference type="InterPro" id="IPR014352">
    <property type="entry name" value="FERM/acyl-CoA-bd_prot_sf"/>
</dbReference>
<accession>A0A2K0TJW9</accession>
<dbReference type="OrthoDB" id="346910at2759"/>
<protein>
    <recommendedName>
        <fullName evidence="3">ACB domain-containing protein</fullName>
    </recommendedName>
</protein>
<proteinExistence type="predicted"/>